<organism evidence="1 2">
    <name type="scientific">Carya illinoinensis</name>
    <name type="common">Pecan</name>
    <dbReference type="NCBI Taxonomy" id="32201"/>
    <lineage>
        <taxon>Eukaryota</taxon>
        <taxon>Viridiplantae</taxon>
        <taxon>Streptophyta</taxon>
        <taxon>Embryophyta</taxon>
        <taxon>Tracheophyta</taxon>
        <taxon>Spermatophyta</taxon>
        <taxon>Magnoliopsida</taxon>
        <taxon>eudicotyledons</taxon>
        <taxon>Gunneridae</taxon>
        <taxon>Pentapetalae</taxon>
        <taxon>rosids</taxon>
        <taxon>fabids</taxon>
        <taxon>Fagales</taxon>
        <taxon>Juglandaceae</taxon>
        <taxon>Carya</taxon>
    </lineage>
</organism>
<reference evidence="1" key="1">
    <citation type="submission" date="2021-01" db="EMBL/GenBank/DDBJ databases">
        <authorList>
            <person name="Lovell J.T."/>
            <person name="Bentley N."/>
            <person name="Bhattarai G."/>
            <person name="Jenkins J.W."/>
            <person name="Sreedasyam A."/>
            <person name="Alarcon Y."/>
            <person name="Bock C."/>
            <person name="Boston L."/>
            <person name="Carlson J."/>
            <person name="Cervantes K."/>
            <person name="Clermont K."/>
            <person name="Krom N."/>
            <person name="Kubenka K."/>
            <person name="Mamidi S."/>
            <person name="Mattison C."/>
            <person name="Monteros M."/>
            <person name="Pisani C."/>
            <person name="Plott C."/>
            <person name="Rajasekar S."/>
            <person name="Rhein H.S."/>
            <person name="Rohla C."/>
            <person name="Song M."/>
            <person name="Hilaire R.S."/>
            <person name="Shu S."/>
            <person name="Wells L."/>
            <person name="Wang X."/>
            <person name="Webber J."/>
            <person name="Heerema R.J."/>
            <person name="Klein P."/>
            <person name="Conner P."/>
            <person name="Grauke L."/>
            <person name="Grimwood J."/>
            <person name="Schmutz J."/>
            <person name="Randall J.J."/>
        </authorList>
    </citation>
    <scope>NUCLEOTIDE SEQUENCE</scope>
    <source>
        <tissue evidence="1">Leaf</tissue>
    </source>
</reference>
<protein>
    <submittedName>
        <fullName evidence="1">Uncharacterized protein</fullName>
    </submittedName>
</protein>
<gene>
    <name evidence="1" type="ORF">I3842_03G096200</name>
</gene>
<evidence type="ECO:0000313" key="1">
    <source>
        <dbReference type="EMBL" id="KAG6721106.1"/>
    </source>
</evidence>
<evidence type="ECO:0000313" key="2">
    <source>
        <dbReference type="Proteomes" id="UP000811246"/>
    </source>
</evidence>
<dbReference type="EMBL" id="CM031827">
    <property type="protein sequence ID" value="KAG6721106.1"/>
    <property type="molecule type" value="Genomic_DNA"/>
</dbReference>
<dbReference type="Proteomes" id="UP000811246">
    <property type="component" value="Chromosome 3"/>
</dbReference>
<sequence length="102" mass="11609">MICILFHRLGKGEFPCDYFSLTLSYSLAQTSPAYDQVLTILGVLQLATAYIIVHDFSFHIQGLGFCEENIVSFSIVLLLVDVYCNYESLSIRFSFTWTHALK</sequence>
<name>A0A922FIZ8_CARIL</name>
<proteinExistence type="predicted"/>
<comment type="caution">
    <text evidence="1">The sequence shown here is derived from an EMBL/GenBank/DDBJ whole genome shotgun (WGS) entry which is preliminary data.</text>
</comment>
<accession>A0A922FIZ8</accession>
<dbReference type="AlphaFoldDB" id="A0A922FIZ8"/>